<gene>
    <name evidence="23" type="ORF">B0H65DRAFT_552864</name>
</gene>
<dbReference type="Gene3D" id="3.40.50.80">
    <property type="entry name" value="Nucleotide-binding domain of ferredoxin-NADP reductase (FNR) module"/>
    <property type="match status" value="1"/>
</dbReference>
<dbReference type="Gene3D" id="3.90.420.10">
    <property type="entry name" value="Oxidoreductase, molybdopterin-binding domain"/>
    <property type="match status" value="1"/>
</dbReference>
<feature type="domain" description="Cytochrome b5 heme-binding" evidence="21">
    <location>
        <begin position="643"/>
        <end position="718"/>
    </location>
</feature>
<evidence type="ECO:0000313" key="24">
    <source>
        <dbReference type="Proteomes" id="UP001278500"/>
    </source>
</evidence>
<dbReference type="GO" id="GO:0042128">
    <property type="term" value="P:nitrate assimilation"/>
    <property type="evidence" value="ECO:0007669"/>
    <property type="project" value="UniProtKB-KW"/>
</dbReference>
<evidence type="ECO:0000256" key="7">
    <source>
        <dbReference type="ARBA" id="ARBA00012673"/>
    </source>
</evidence>
<dbReference type="InterPro" id="IPR005066">
    <property type="entry name" value="MoCF_OxRdtse_dimer"/>
</dbReference>
<evidence type="ECO:0000256" key="3">
    <source>
        <dbReference type="ARBA" id="ARBA00001974"/>
    </source>
</evidence>
<comment type="cofactor">
    <cofactor evidence="3">
        <name>FAD</name>
        <dbReference type="ChEBI" id="CHEBI:57692"/>
    </cofactor>
</comment>
<dbReference type="InterPro" id="IPR036374">
    <property type="entry name" value="OxRdtase_Mopterin-bd_sf"/>
</dbReference>
<dbReference type="PROSITE" id="PS51384">
    <property type="entry name" value="FAD_FR"/>
    <property type="match status" value="1"/>
</dbReference>
<dbReference type="RefSeq" id="XP_062677850.1">
    <property type="nucleotide sequence ID" value="XM_062829924.1"/>
</dbReference>
<evidence type="ECO:0000256" key="19">
    <source>
        <dbReference type="ARBA" id="ARBA00049155"/>
    </source>
</evidence>
<dbReference type="Pfam" id="PF04716">
    <property type="entry name" value="ETC_C1_NDUFA5"/>
    <property type="match status" value="1"/>
</dbReference>
<dbReference type="EMBL" id="JAUEPP010000008">
    <property type="protein sequence ID" value="KAK3338399.1"/>
    <property type="molecule type" value="Genomic_DNA"/>
</dbReference>
<keyword evidence="12" id="KW-0479">Metal-binding</keyword>
<keyword evidence="15" id="KW-0560">Oxidoreductase</keyword>
<reference evidence="23" key="2">
    <citation type="submission" date="2023-06" db="EMBL/GenBank/DDBJ databases">
        <authorList>
            <consortium name="Lawrence Berkeley National Laboratory"/>
            <person name="Haridas S."/>
            <person name="Hensen N."/>
            <person name="Bonometti L."/>
            <person name="Westerberg I."/>
            <person name="Brannstrom I.O."/>
            <person name="Guillou S."/>
            <person name="Cros-Aarteil S."/>
            <person name="Calhoun S."/>
            <person name="Kuo A."/>
            <person name="Mondo S."/>
            <person name="Pangilinan J."/>
            <person name="Riley R."/>
            <person name="Labutti K."/>
            <person name="Andreopoulos B."/>
            <person name="Lipzen A."/>
            <person name="Chen C."/>
            <person name="Yanf M."/>
            <person name="Daum C."/>
            <person name="Ng V."/>
            <person name="Clum A."/>
            <person name="Steindorff A."/>
            <person name="Ohm R."/>
            <person name="Martin F."/>
            <person name="Silar P."/>
            <person name="Natvig D."/>
            <person name="Lalanne C."/>
            <person name="Gautier V."/>
            <person name="Ament-Velasquez S.L."/>
            <person name="Kruys A."/>
            <person name="Hutchinson M.I."/>
            <person name="Powell A.J."/>
            <person name="Barry K."/>
            <person name="Miller A.N."/>
            <person name="Grigoriev I.V."/>
            <person name="Debuchy R."/>
            <person name="Gladieux P."/>
            <person name="Thoren M.H."/>
            <person name="Johannesson H."/>
        </authorList>
    </citation>
    <scope>NUCLEOTIDE SEQUENCE</scope>
    <source>
        <strain evidence="23">CBS 560.94</strain>
    </source>
</reference>
<evidence type="ECO:0000256" key="9">
    <source>
        <dbReference type="ARBA" id="ARBA00022505"/>
    </source>
</evidence>
<dbReference type="InterPro" id="IPR001433">
    <property type="entry name" value="OxRdtase_FAD/NAD-bd"/>
</dbReference>
<dbReference type="InterPro" id="IPR039261">
    <property type="entry name" value="FNR_nucleotide-bd"/>
</dbReference>
<dbReference type="InterPro" id="IPR014756">
    <property type="entry name" value="Ig_E-set"/>
</dbReference>
<evidence type="ECO:0000256" key="18">
    <source>
        <dbReference type="ARBA" id="ARBA00023157"/>
    </source>
</evidence>
<dbReference type="PROSITE" id="PS00191">
    <property type="entry name" value="CYTOCHROME_B5_1"/>
    <property type="match status" value="1"/>
</dbReference>
<evidence type="ECO:0000256" key="13">
    <source>
        <dbReference type="ARBA" id="ARBA00022827"/>
    </source>
</evidence>
<evidence type="ECO:0000256" key="17">
    <source>
        <dbReference type="ARBA" id="ARBA00023063"/>
    </source>
</evidence>
<comment type="function">
    <text evidence="4">Nitrate reductase is a key enzyme involved in the first step of nitrate assimilation in plants, fungi and bacteria.</text>
</comment>
<feature type="domain" description="FAD-binding FR-type" evidence="22">
    <location>
        <begin position="747"/>
        <end position="862"/>
    </location>
</feature>
<keyword evidence="24" id="KW-1185">Reference proteome</keyword>
<dbReference type="SUPFAM" id="SSF81296">
    <property type="entry name" value="E set domains"/>
    <property type="match status" value="1"/>
</dbReference>
<evidence type="ECO:0000259" key="22">
    <source>
        <dbReference type="PROSITE" id="PS51384"/>
    </source>
</evidence>
<dbReference type="InterPro" id="IPR001199">
    <property type="entry name" value="Cyt_B5-like_heme/steroid-bd"/>
</dbReference>
<evidence type="ECO:0000256" key="1">
    <source>
        <dbReference type="ARBA" id="ARBA00001924"/>
    </source>
</evidence>
<dbReference type="SUPFAM" id="SSF63380">
    <property type="entry name" value="Riboflavin synthase domain-like"/>
    <property type="match status" value="1"/>
</dbReference>
<feature type="compositionally biased region" description="Low complexity" evidence="20">
    <location>
        <begin position="70"/>
        <end position="87"/>
    </location>
</feature>
<feature type="compositionally biased region" description="Low complexity" evidence="20">
    <location>
        <begin position="94"/>
        <end position="134"/>
    </location>
</feature>
<keyword evidence="18" id="KW-1015">Disulfide bond</keyword>
<dbReference type="PRINTS" id="PR00406">
    <property type="entry name" value="CYTB5RDTASE"/>
</dbReference>
<dbReference type="AlphaFoldDB" id="A0AAE0J7Q9"/>
<dbReference type="Proteomes" id="UP001278500">
    <property type="component" value="Unassembled WGS sequence"/>
</dbReference>
<comment type="subunit">
    <text evidence="6">Homodimer.</text>
</comment>
<dbReference type="Pfam" id="PF00174">
    <property type="entry name" value="Oxidored_molyb"/>
    <property type="match status" value="1"/>
</dbReference>
<dbReference type="InterPro" id="IPR000572">
    <property type="entry name" value="OxRdtase_Mopterin-bd_dom"/>
</dbReference>
<dbReference type="InterPro" id="IPR008333">
    <property type="entry name" value="Cbr1-like_FAD-bd_dom"/>
</dbReference>
<comment type="similarity">
    <text evidence="5">Belongs to the nitrate reductase family.</text>
</comment>
<keyword evidence="10" id="KW-0349">Heme</keyword>
<dbReference type="Pfam" id="PF00970">
    <property type="entry name" value="FAD_binding_6"/>
    <property type="match status" value="1"/>
</dbReference>
<comment type="caution">
    <text evidence="23">The sequence shown here is derived from an EMBL/GenBank/DDBJ whole genome shotgun (WGS) entry which is preliminary data.</text>
</comment>
<accession>A0AAE0J7Q9</accession>
<dbReference type="PROSITE" id="PS50255">
    <property type="entry name" value="CYTOCHROME_B5_2"/>
    <property type="match status" value="1"/>
</dbReference>
<evidence type="ECO:0000256" key="2">
    <source>
        <dbReference type="ARBA" id="ARBA00001971"/>
    </source>
</evidence>
<dbReference type="GO" id="GO:0008482">
    <property type="term" value="F:sulfite oxidase activity"/>
    <property type="evidence" value="ECO:0007669"/>
    <property type="project" value="TreeGrafter"/>
</dbReference>
<evidence type="ECO:0000256" key="14">
    <source>
        <dbReference type="ARBA" id="ARBA00022857"/>
    </source>
</evidence>
<dbReference type="FunFam" id="3.90.420.10:FF:000005">
    <property type="entry name" value="Nitrate reductase"/>
    <property type="match status" value="1"/>
</dbReference>
<dbReference type="GO" id="GO:0050464">
    <property type="term" value="F:nitrate reductase (NADPH) activity"/>
    <property type="evidence" value="ECO:0007669"/>
    <property type="project" value="UniProtKB-EC"/>
</dbReference>
<evidence type="ECO:0000313" key="23">
    <source>
        <dbReference type="EMBL" id="KAK3338399.1"/>
    </source>
</evidence>
<dbReference type="InterPro" id="IPR006806">
    <property type="entry name" value="NDUFA5"/>
</dbReference>
<dbReference type="Gene3D" id="2.40.30.10">
    <property type="entry name" value="Translation factors"/>
    <property type="match status" value="1"/>
</dbReference>
<evidence type="ECO:0000256" key="11">
    <source>
        <dbReference type="ARBA" id="ARBA00022630"/>
    </source>
</evidence>
<comment type="catalytic activity">
    <reaction evidence="19">
        <text>nitrite + NADP(+) + H2O = nitrate + NADPH + H(+)</text>
        <dbReference type="Rhea" id="RHEA:19061"/>
        <dbReference type="ChEBI" id="CHEBI:15377"/>
        <dbReference type="ChEBI" id="CHEBI:15378"/>
        <dbReference type="ChEBI" id="CHEBI:16301"/>
        <dbReference type="ChEBI" id="CHEBI:17632"/>
        <dbReference type="ChEBI" id="CHEBI:57783"/>
        <dbReference type="ChEBI" id="CHEBI:58349"/>
        <dbReference type="EC" id="1.7.1.3"/>
    </reaction>
</comment>
<evidence type="ECO:0000256" key="4">
    <source>
        <dbReference type="ARBA" id="ARBA00003838"/>
    </source>
</evidence>
<protein>
    <recommendedName>
        <fullName evidence="8">Nitrate reductase [NADPH]</fullName>
        <ecNumber evidence="7">1.7.1.3</ecNumber>
    </recommendedName>
</protein>
<evidence type="ECO:0000256" key="15">
    <source>
        <dbReference type="ARBA" id="ARBA00023002"/>
    </source>
</evidence>
<dbReference type="SMART" id="SM01117">
    <property type="entry name" value="Cyt-b5"/>
    <property type="match status" value="1"/>
</dbReference>
<dbReference type="FunFam" id="2.60.40.650:FF:000001">
    <property type="entry name" value="Nitrate reductase"/>
    <property type="match status" value="1"/>
</dbReference>
<dbReference type="CDD" id="cd06183">
    <property type="entry name" value="cyt_b5_reduct_like"/>
    <property type="match status" value="1"/>
</dbReference>
<evidence type="ECO:0000256" key="12">
    <source>
        <dbReference type="ARBA" id="ARBA00022723"/>
    </source>
</evidence>
<comment type="cofactor">
    <cofactor evidence="2">
        <name>heme</name>
        <dbReference type="ChEBI" id="CHEBI:30413"/>
    </cofactor>
</comment>
<dbReference type="PROSITE" id="PS00559">
    <property type="entry name" value="MOLYBDOPTERIN_EUK"/>
    <property type="match status" value="1"/>
</dbReference>
<organism evidence="23 24">
    <name type="scientific">Neurospora tetraspora</name>
    <dbReference type="NCBI Taxonomy" id="94610"/>
    <lineage>
        <taxon>Eukaryota</taxon>
        <taxon>Fungi</taxon>
        <taxon>Dikarya</taxon>
        <taxon>Ascomycota</taxon>
        <taxon>Pezizomycotina</taxon>
        <taxon>Sordariomycetes</taxon>
        <taxon>Sordariomycetidae</taxon>
        <taxon>Sordariales</taxon>
        <taxon>Sordariaceae</taxon>
        <taxon>Neurospora</taxon>
    </lineage>
</organism>
<feature type="compositionally biased region" description="Polar residues" evidence="20">
    <location>
        <begin position="23"/>
        <end position="39"/>
    </location>
</feature>
<dbReference type="Gene3D" id="2.60.40.650">
    <property type="match status" value="1"/>
</dbReference>
<evidence type="ECO:0000256" key="20">
    <source>
        <dbReference type="SAM" id="MobiDB-lite"/>
    </source>
</evidence>
<dbReference type="InterPro" id="IPR018506">
    <property type="entry name" value="Cyt_B5_heme-BS"/>
</dbReference>
<keyword evidence="16" id="KW-0408">Iron</keyword>
<keyword evidence="17" id="KW-0534">Nitrate assimilation</keyword>
<dbReference type="PANTHER" id="PTHR19372">
    <property type="entry name" value="SULFITE REDUCTASE"/>
    <property type="match status" value="1"/>
</dbReference>
<evidence type="ECO:0000256" key="6">
    <source>
        <dbReference type="ARBA" id="ARBA00011738"/>
    </source>
</evidence>
<evidence type="ECO:0000256" key="5">
    <source>
        <dbReference type="ARBA" id="ARBA00006253"/>
    </source>
</evidence>
<dbReference type="PRINTS" id="PR00363">
    <property type="entry name" value="CYTOCHROMEB5"/>
</dbReference>
<keyword evidence="9" id="KW-0500">Molybdenum</keyword>
<dbReference type="InterPro" id="IPR017927">
    <property type="entry name" value="FAD-bd_FR_type"/>
</dbReference>
<sequence>MEDVASSDPYAPEHEEALGGPKHQQQQSRTTTIPSTLNLPNGVVQEKPKTDTDYPSDIDEEVASRTASPTTTDFSSSSSSSSSSDNNTTEESDNASITTSSSSQANTAVSQDTTSCPPSPITSKSSSPLTSKSYPLPPPSTPLTTILPTDLKTPDHLIPRDPRLIRLTGTHPFNVEPPLSTLFEHGFLTPQNLHYVRNHGAVPASVVSGPSPAAAAAAGGRAEAEEDLLLDWEFTVEGLVENPLKISVRELMSEEQWENVTYPVTLVCAGNRRKEQNMVRKSKGFSWGAAGLSTALWTGVSLADILARAKPLTKRGAKYVCFEGADQLPNGVYGTSVKLAWAMDPHKGIMVAHKMNGEELHPDHGRPVRVVVPGQIGGRSVKWLKRIVVTRGPSENWYHVFDNRVLPATVGPEESGEKTREMEGVWRDERYAIYDLNVNSVVCEPGHGEVVSLRGREEGGAYKLRGYAYAGGGRRVTRLEVTLDQGKSWRLAEIEYPEDRYREAQDGEELFGGRLDVSWRESCFCWCFWDLAIPLSEVREAKDLCIRAMDESLALQPKEMYWSVLGMMNNPWYRVVIHHEGDTLRFEHPTQPTLNSGGWMERVKKEGGNLANGFWGEKIPGAEEAVVEKEAVREICMVDDKVTRLITLEELREHEGEEEPWFVVNGQVYDGTPFLEGHPGGAASITGAAGQDVTDEFLAIHSENAKAMMPTYHIGTLTPSALAALKSSSTSDPTLSNPNRPIFLQSKTWNSATLTSKDSISPDTKIFHFTLSHPAQSIGLPVGQHLMMRLPDPSKPTESIIRAYTPISDGTSERGTLRVLVKIYYASPEEDIKGGQMTQALDALPLGKAVEFKGPVGKFVYQGQGVCSVNGRERKVKRFVMICAGSGVTPIYQVLRAVAGDDQDGTECLVLDGNRVEGDILLRRELDKMVEGARPEGRCQALASRSTFWTLWSLVPSTTHIHPTGPESVNITIGTMRAALRLLATATGTVRPSARFLKPGSPTGLTGLGTHPSPRSALLYLYNHTLDKLKQIPEHSLYRQSAEALTKHRLAIVEQYVPEGYEAWQERARKLLEKHKGDLTARQFDGQHARLAEGPDGRVYFIRQMETPRDWRDVEWDGAVLDPHFSWVQTGEDSVGTVSLEDNEKLKKLYENKDSDPAAYREGLREIGIKLGGVVEEKSPVEWESEPPLSAEQIAEMEARIGSGLIEEVVQVAEGELKLVDVMAKARPWEALEEEAPEGQWTYFERKE</sequence>
<dbReference type="InterPro" id="IPR036400">
    <property type="entry name" value="Cyt_B5-like_heme/steroid_sf"/>
</dbReference>
<dbReference type="GeneID" id="87867078"/>
<dbReference type="Pfam" id="PF03404">
    <property type="entry name" value="Mo-co_dimer"/>
    <property type="match status" value="1"/>
</dbReference>
<feature type="region of interest" description="Disordered" evidence="20">
    <location>
        <begin position="1"/>
        <end position="155"/>
    </location>
</feature>
<dbReference type="GO" id="GO:0043546">
    <property type="term" value="F:molybdopterin cofactor binding"/>
    <property type="evidence" value="ECO:0007669"/>
    <property type="project" value="InterPro"/>
</dbReference>
<dbReference type="PRINTS" id="PR00407">
    <property type="entry name" value="EUMOPTERIN"/>
</dbReference>
<dbReference type="EC" id="1.7.1.3" evidence="7"/>
<dbReference type="Pfam" id="PF00175">
    <property type="entry name" value="NAD_binding_1"/>
    <property type="match status" value="1"/>
</dbReference>
<dbReference type="Gene3D" id="3.10.120.10">
    <property type="entry name" value="Cytochrome b5-like heme/steroid binding domain"/>
    <property type="match status" value="1"/>
</dbReference>
<proteinExistence type="inferred from homology"/>
<keyword evidence="14" id="KW-0521">NADP</keyword>
<dbReference type="CDD" id="cd02112">
    <property type="entry name" value="eukary_NR_Moco"/>
    <property type="match status" value="1"/>
</dbReference>
<dbReference type="GO" id="GO:0030151">
    <property type="term" value="F:molybdenum ion binding"/>
    <property type="evidence" value="ECO:0007669"/>
    <property type="project" value="InterPro"/>
</dbReference>
<dbReference type="SUPFAM" id="SSF55856">
    <property type="entry name" value="Cytochrome b5-like heme/steroid binding domain"/>
    <property type="match status" value="1"/>
</dbReference>
<dbReference type="SUPFAM" id="SSF56524">
    <property type="entry name" value="Oxidoreductase molybdopterin-binding domain"/>
    <property type="match status" value="1"/>
</dbReference>
<dbReference type="SUPFAM" id="SSF52343">
    <property type="entry name" value="Ferredoxin reductase-like, C-terminal NADP-linked domain"/>
    <property type="match status" value="1"/>
</dbReference>
<dbReference type="InterPro" id="IPR008335">
    <property type="entry name" value="Mopterin_OxRdtase_euk"/>
</dbReference>
<dbReference type="GO" id="GO:0020037">
    <property type="term" value="F:heme binding"/>
    <property type="evidence" value="ECO:0007669"/>
    <property type="project" value="InterPro"/>
</dbReference>
<dbReference type="Pfam" id="PF00173">
    <property type="entry name" value="Cyt-b5"/>
    <property type="match status" value="1"/>
</dbReference>
<dbReference type="GO" id="GO:0022904">
    <property type="term" value="P:respiratory electron transport chain"/>
    <property type="evidence" value="ECO:0007669"/>
    <property type="project" value="InterPro"/>
</dbReference>
<dbReference type="FunFam" id="3.10.120.10:FF:000016">
    <property type="entry name" value="Nitrate reductase"/>
    <property type="match status" value="1"/>
</dbReference>
<dbReference type="GO" id="GO:0006790">
    <property type="term" value="P:sulfur compound metabolic process"/>
    <property type="evidence" value="ECO:0007669"/>
    <property type="project" value="TreeGrafter"/>
</dbReference>
<dbReference type="InterPro" id="IPR017938">
    <property type="entry name" value="Riboflavin_synthase-like_b-brl"/>
</dbReference>
<evidence type="ECO:0000256" key="16">
    <source>
        <dbReference type="ARBA" id="ARBA00023004"/>
    </source>
</evidence>
<keyword evidence="11" id="KW-0285">Flavoprotein</keyword>
<dbReference type="InterPro" id="IPR022407">
    <property type="entry name" value="OxRdtase_Mopterin_BS"/>
</dbReference>
<comment type="cofactor">
    <cofactor evidence="1">
        <name>Mo-molybdopterin</name>
        <dbReference type="ChEBI" id="CHEBI:71302"/>
    </cofactor>
</comment>
<name>A0AAE0J7Q9_9PEZI</name>
<evidence type="ECO:0000259" key="21">
    <source>
        <dbReference type="PROSITE" id="PS50255"/>
    </source>
</evidence>
<evidence type="ECO:0000256" key="8">
    <source>
        <dbReference type="ARBA" id="ARBA00015499"/>
    </source>
</evidence>
<keyword evidence="13" id="KW-0274">FAD</keyword>
<dbReference type="PANTHER" id="PTHR19372:SF7">
    <property type="entry name" value="SULFITE OXIDASE, MITOCHONDRIAL"/>
    <property type="match status" value="1"/>
</dbReference>
<feature type="compositionally biased region" description="Low complexity" evidence="20">
    <location>
        <begin position="142"/>
        <end position="151"/>
    </location>
</feature>
<reference evidence="23" key="1">
    <citation type="journal article" date="2023" name="Mol. Phylogenet. Evol.">
        <title>Genome-scale phylogeny and comparative genomics of the fungal order Sordariales.</title>
        <authorList>
            <person name="Hensen N."/>
            <person name="Bonometti L."/>
            <person name="Westerberg I."/>
            <person name="Brannstrom I.O."/>
            <person name="Guillou S."/>
            <person name="Cros-Aarteil S."/>
            <person name="Calhoun S."/>
            <person name="Haridas S."/>
            <person name="Kuo A."/>
            <person name="Mondo S."/>
            <person name="Pangilinan J."/>
            <person name="Riley R."/>
            <person name="LaButti K."/>
            <person name="Andreopoulos B."/>
            <person name="Lipzen A."/>
            <person name="Chen C."/>
            <person name="Yan M."/>
            <person name="Daum C."/>
            <person name="Ng V."/>
            <person name="Clum A."/>
            <person name="Steindorff A."/>
            <person name="Ohm R.A."/>
            <person name="Martin F."/>
            <person name="Silar P."/>
            <person name="Natvig D.O."/>
            <person name="Lalanne C."/>
            <person name="Gautier V."/>
            <person name="Ament-Velasquez S.L."/>
            <person name="Kruys A."/>
            <person name="Hutchinson M.I."/>
            <person name="Powell A.J."/>
            <person name="Barry K."/>
            <person name="Miller A.N."/>
            <person name="Grigoriev I.V."/>
            <person name="Debuchy R."/>
            <person name="Gladieux P."/>
            <person name="Hiltunen Thoren M."/>
            <person name="Johannesson H."/>
        </authorList>
    </citation>
    <scope>NUCLEOTIDE SEQUENCE</scope>
    <source>
        <strain evidence="23">CBS 560.94</strain>
    </source>
</reference>
<evidence type="ECO:0000256" key="10">
    <source>
        <dbReference type="ARBA" id="ARBA00022617"/>
    </source>
</evidence>